<dbReference type="GO" id="GO:0048015">
    <property type="term" value="P:phosphatidylinositol-mediated signaling"/>
    <property type="evidence" value="ECO:0007669"/>
    <property type="project" value="TreeGrafter"/>
</dbReference>
<comment type="catalytic activity">
    <reaction evidence="1">
        <text>a 1,2-diacyl-sn-glycero-3-phospho-(1D-myo-inositol) + ATP = a 1,2-diacyl-sn-glycero-3-phospho-(1D-myo-inositol 4-phosphate) + ADP + H(+)</text>
        <dbReference type="Rhea" id="RHEA:19877"/>
        <dbReference type="ChEBI" id="CHEBI:15378"/>
        <dbReference type="ChEBI" id="CHEBI:30616"/>
        <dbReference type="ChEBI" id="CHEBI:57880"/>
        <dbReference type="ChEBI" id="CHEBI:58178"/>
        <dbReference type="ChEBI" id="CHEBI:456216"/>
        <dbReference type="EC" id="2.7.1.67"/>
    </reaction>
</comment>
<feature type="domain" description="PIK helical" evidence="9">
    <location>
        <begin position="1280"/>
        <end position="1466"/>
    </location>
</feature>
<dbReference type="GO" id="GO:0005737">
    <property type="term" value="C:cytoplasm"/>
    <property type="evidence" value="ECO:0007669"/>
    <property type="project" value="TreeGrafter"/>
</dbReference>
<dbReference type="GO" id="GO:0006995">
    <property type="term" value="P:cellular response to nitrogen starvation"/>
    <property type="evidence" value="ECO:0007669"/>
    <property type="project" value="EnsemblFungi"/>
</dbReference>
<dbReference type="SMR" id="C4QV87"/>
<dbReference type="KEGG" id="ppa:PAS_chr1-3_0100"/>
<dbReference type="RefSeq" id="XP_002489441.1">
    <property type="nucleotide sequence ID" value="XM_002489396.1"/>
</dbReference>
<comment type="similarity">
    <text evidence="2">Belongs to the PI3/PI4-kinase family. Type III PI4K subfamily.</text>
</comment>
<proteinExistence type="inferred from homology"/>
<dbReference type="SMART" id="SM00145">
    <property type="entry name" value="PI3Ka"/>
    <property type="match status" value="1"/>
</dbReference>
<dbReference type="Proteomes" id="UP000000314">
    <property type="component" value="Chromosome 1"/>
</dbReference>
<dbReference type="Gene3D" id="1.10.1070.11">
    <property type="entry name" value="Phosphatidylinositol 3-/4-kinase, catalytic domain"/>
    <property type="match status" value="1"/>
</dbReference>
<dbReference type="eggNOG" id="KOG0902">
    <property type="taxonomic scope" value="Eukaryota"/>
</dbReference>
<feature type="domain" description="PI3K/PI4K catalytic" evidence="8">
    <location>
        <begin position="1539"/>
        <end position="1821"/>
    </location>
</feature>
<dbReference type="SUPFAM" id="SSF56112">
    <property type="entry name" value="Protein kinase-like (PK-like)"/>
    <property type="match status" value="1"/>
</dbReference>
<keyword evidence="4" id="KW-0808">Transferase</keyword>
<dbReference type="Pfam" id="PF00454">
    <property type="entry name" value="PI3_PI4_kinase"/>
    <property type="match status" value="1"/>
</dbReference>
<dbReference type="Gene3D" id="1.25.40.70">
    <property type="entry name" value="Phosphatidylinositol 3-kinase, accessory domain (PIK)"/>
    <property type="match status" value="1"/>
</dbReference>
<dbReference type="InterPro" id="IPR015433">
    <property type="entry name" value="PI3/4_kinase"/>
</dbReference>
<evidence type="ECO:0000256" key="6">
    <source>
        <dbReference type="ARBA" id="ARBA00022777"/>
    </source>
</evidence>
<evidence type="ECO:0000256" key="5">
    <source>
        <dbReference type="ARBA" id="ARBA00022741"/>
    </source>
</evidence>
<dbReference type="PROSITE" id="PS00915">
    <property type="entry name" value="PI3_4_KINASE_1"/>
    <property type="match status" value="1"/>
</dbReference>
<evidence type="ECO:0000256" key="4">
    <source>
        <dbReference type="ARBA" id="ARBA00022679"/>
    </source>
</evidence>
<dbReference type="GO" id="GO:0046854">
    <property type="term" value="P:phosphatidylinositol phosphate biosynthetic process"/>
    <property type="evidence" value="ECO:0007669"/>
    <property type="project" value="EnsemblFungi"/>
</dbReference>
<dbReference type="InParanoid" id="C4QV87"/>
<dbReference type="InterPro" id="IPR016024">
    <property type="entry name" value="ARM-type_fold"/>
</dbReference>
<dbReference type="SMART" id="SM00146">
    <property type="entry name" value="PI3Kc"/>
    <property type="match status" value="1"/>
</dbReference>
<dbReference type="GO" id="GO:0000422">
    <property type="term" value="P:autophagy of mitochondrion"/>
    <property type="evidence" value="ECO:0007669"/>
    <property type="project" value="EnsemblFungi"/>
</dbReference>
<dbReference type="FunFam" id="1.25.40.70:FF:000011">
    <property type="entry name" value="Phosphatidylinositol 4-kinase alpha"/>
    <property type="match status" value="1"/>
</dbReference>
<evidence type="ECO:0000256" key="2">
    <source>
        <dbReference type="ARBA" id="ARBA00006209"/>
    </source>
</evidence>
<protein>
    <recommendedName>
        <fullName evidence="3">1-phosphatidylinositol 4-kinase</fullName>
        <ecNumber evidence="3">2.7.1.67</ecNumber>
    </recommendedName>
</protein>
<gene>
    <name evidence="10" type="ordered locus">PAS_chr1-3_0100</name>
</gene>
<dbReference type="Pfam" id="PF00613">
    <property type="entry name" value="PI3Ka"/>
    <property type="match status" value="1"/>
</dbReference>
<keyword evidence="7" id="KW-0067">ATP-binding</keyword>
<evidence type="ECO:0000313" key="10">
    <source>
        <dbReference type="EMBL" id="CAY67160.1"/>
    </source>
</evidence>
<evidence type="ECO:0000256" key="1">
    <source>
        <dbReference type="ARBA" id="ARBA00001686"/>
    </source>
</evidence>
<dbReference type="InterPro" id="IPR011009">
    <property type="entry name" value="Kinase-like_dom_sf"/>
</dbReference>
<dbReference type="GO" id="GO:0005524">
    <property type="term" value="F:ATP binding"/>
    <property type="evidence" value="ECO:0007669"/>
    <property type="project" value="UniProtKB-KW"/>
</dbReference>
<sequence>MQHYGISGDSLRLAALKKLVSTPLEKTRGKVVQAVLLSTHKIQKEEKQLDCVDLEDIIALCHSVPDLVSEKTRRELFKCLSHQLLQCLNQGFSFYGTLQNFGPTPWSYLTRHITSGLITFANHFESSRLEVEGLFLQYLDSFMSINDVELPAFFSLYGFIEGLIDNVHLISFQKLLPRLLDLLSAELLEKVEQLIDSATPAYAEIIENFLSDDNEFCSLIFVEAVGRFFQSYLEYQFCPNRALVTTCLQEKKRKYELLEEDVVANTSTQNTPLIAFPKEIQNRLGDFLNRLLESSIHNCNLMDTGASFISLSSFARIQVLYRAKSNFLQILGFAIYSEVATTDDLKSFISFSLSHPGCMTHKDLGHTVVSLSALLAYFDVNFGYNLLKAYPLLLGSVDVNETICAKNAVFIASAMKPLTQDDVITTIYSLTNALSTDDESAGKLRRLSQVATTGNQTDNVSLDSFESHFLKNITTTLISFTKTLNDDSITLLVINILTQKYSFSVSVLDKHILLALADCTLFASEDEFNAVMKHFSFTVQIAFEKNNLQLVSSTMDVLYSISSRLHDSPFSTKYSLYLKELLSCVSNFGDVEELEHHRSNKEISGIAVQIAFYLKPLARLLPDFTEEPLVIKNLEITSLFQDVWYNMIIHGFSESSTLFEEHKEYLLRIARSSPPLASAESWNKTETSIRMNAVLRRGTSNRNIKSQKEVVISYLKSGKVNTRGFELQSSTTEILFLGSVSFLESLRVQTGICHKILAYFSDPSVHTTGVEHLIGGISLAFTKKYVQLCDYPLWPGFLTERIPYQLKTMMTYCCSRETVTQSTAFQCCDYLVCNIPSSLCHHTSLFSLLDILTLLQDSVRDFAENEYNPTVEFYSEASDIRLQLSDSESWRKSTLRKFIDYANKWVNLCISKCGQDVNSLFYSYLTTNYDGRYNDEENFGKSCAVQFLRQKATSHSLTKGHFSLADLSRLFPKDGSLTSQETIEDAYKRCIELEQNLKSNKKVTDRHILEVLESCIGTIHPARNDTAHLLKCAISIPFQCTKNIILPTAINFWLSIIKEFPQLSSSIIAEILHQWELSIQKGHSLFNRSFDITEPEFAPMEYMPSDRAKMDRLGKKAVDNIVPHLLLIRFFLSNFEATRYQSYHILRSYSDTVLFALRSLKKASIHPYARLPRFELIKLGISVFQVNFRAKSSFSEPLAYALIEAALSWFIKPFKFPFGGNRNWLKSDFDVLIEVTNLFRKMNLQLYAGLESQKRLLLSFLDHELNNVYVWNNVLGTNDIRNKYMLGPVTETQINDAFSINPGLAINLASRYNNNKLTGALRDLLASNPIAAINYPNAVPFLLNLDNSRDLIVPKSLLIWEPVSPIDSIALFLPPYNRNPTVLQFAMRSLESYDVQLTFFYVPQIVQALRYDNEWGYTTRFVLETAQVSQLFAHQIIWNMMANSYKDEEATIPDDIKPKLDQVLIEMKKSFRPVDLEFYKREFNFFDQVTGISGKLKPYIKKSKAEKKIKIDEEMAKIEVLRGVYLPSNPNGDVVDIHRKSGKPLQSHAKAPFIASFKVRKPVEDDENGDGIPQYRVTDISAIFKVGDDCRQDVLALQLISLFRTIWMNSGVDLYVFPYKVTATAPGCGVIDVLPNSVSRDMLGREAVNGLYEYFISKFGPETSSEFQKARANFVKSLAAYSVISYLLQFKDRHNGNIMYDSEGHILHIDFGFCFDIVPGGVKFEQSPFKLTKEMVNVMGGNTSTQAYRWFEELCVKAFLSARPYMETIVRCIVPMLDSGLPCFKPATIKRLRARFVPDKTERQAANYMRGLISKSFESLPTKGYDEFQKITNGIPY</sequence>
<dbReference type="PANTHER" id="PTHR10048">
    <property type="entry name" value="PHOSPHATIDYLINOSITOL KINASE"/>
    <property type="match status" value="1"/>
</dbReference>
<dbReference type="OrthoDB" id="10264149at2759"/>
<dbReference type="GO" id="GO:0004430">
    <property type="term" value="F:1-phosphatidylinositol 4-kinase activity"/>
    <property type="evidence" value="ECO:0007669"/>
    <property type="project" value="UniProtKB-EC"/>
</dbReference>
<dbReference type="InterPro" id="IPR042236">
    <property type="entry name" value="PI3K_accessory_sf"/>
</dbReference>
<dbReference type="PROSITE" id="PS51545">
    <property type="entry name" value="PIK_HELICAL"/>
    <property type="match status" value="1"/>
</dbReference>
<dbReference type="CDD" id="cd05167">
    <property type="entry name" value="PI4Kc_III_alpha"/>
    <property type="match status" value="1"/>
</dbReference>
<dbReference type="SUPFAM" id="SSF48371">
    <property type="entry name" value="ARM repeat"/>
    <property type="match status" value="1"/>
</dbReference>
<dbReference type="InterPro" id="IPR045495">
    <property type="entry name" value="PI4K_N"/>
</dbReference>
<dbReference type="InterPro" id="IPR000403">
    <property type="entry name" value="PI3/4_kinase_cat_dom"/>
</dbReference>
<dbReference type="FunFam" id="1.10.1070.11:FF:000022">
    <property type="entry name" value="Phosphatidylinositol 4-kinase stt4"/>
    <property type="match status" value="1"/>
</dbReference>
<dbReference type="STRING" id="644223.C4QV87"/>
<dbReference type="InterPro" id="IPR001263">
    <property type="entry name" value="PI3K_accessory_dom"/>
</dbReference>
<organism evidence="10 11">
    <name type="scientific">Komagataella phaffii (strain GS115 / ATCC 20864)</name>
    <name type="common">Yeast</name>
    <name type="synonym">Pichia pastoris</name>
    <dbReference type="NCBI Taxonomy" id="644223"/>
    <lineage>
        <taxon>Eukaryota</taxon>
        <taxon>Fungi</taxon>
        <taxon>Dikarya</taxon>
        <taxon>Ascomycota</taxon>
        <taxon>Saccharomycotina</taxon>
        <taxon>Pichiomycetes</taxon>
        <taxon>Pichiales</taxon>
        <taxon>Pichiaceae</taxon>
        <taxon>Komagataella</taxon>
    </lineage>
</organism>
<evidence type="ECO:0000259" key="9">
    <source>
        <dbReference type="PROSITE" id="PS51545"/>
    </source>
</evidence>
<accession>C4QV87</accession>
<dbReference type="InterPro" id="IPR018936">
    <property type="entry name" value="PI3/4_kinase_CS"/>
</dbReference>
<evidence type="ECO:0000256" key="7">
    <source>
        <dbReference type="ARBA" id="ARBA00022840"/>
    </source>
</evidence>
<dbReference type="Pfam" id="PF19274">
    <property type="entry name" value="PI4K_N"/>
    <property type="match status" value="1"/>
</dbReference>
<evidence type="ECO:0000259" key="8">
    <source>
        <dbReference type="PROSITE" id="PS50290"/>
    </source>
</evidence>
<dbReference type="PROSITE" id="PS00916">
    <property type="entry name" value="PI3_4_KINASE_2"/>
    <property type="match status" value="1"/>
</dbReference>
<dbReference type="GO" id="GO:0005886">
    <property type="term" value="C:plasma membrane"/>
    <property type="evidence" value="ECO:0007669"/>
    <property type="project" value="EnsemblFungi"/>
</dbReference>
<dbReference type="GO" id="GO:0030866">
    <property type="term" value="P:cortical actin cytoskeleton organization"/>
    <property type="evidence" value="ECO:0007669"/>
    <property type="project" value="EnsemblFungi"/>
</dbReference>
<keyword evidence="6" id="KW-0418">Kinase</keyword>
<dbReference type="HOGENOM" id="CLU_000893_1_1_1"/>
<dbReference type="GO" id="GO:0060237">
    <property type="term" value="P:regulation of fungal-type cell wall organization"/>
    <property type="evidence" value="ECO:0007669"/>
    <property type="project" value="EnsemblFungi"/>
</dbReference>
<dbReference type="PROSITE" id="PS50290">
    <property type="entry name" value="PI3_4_KINASE_3"/>
    <property type="match status" value="1"/>
</dbReference>
<evidence type="ECO:0000256" key="3">
    <source>
        <dbReference type="ARBA" id="ARBA00012169"/>
    </source>
</evidence>
<keyword evidence="5" id="KW-0547">Nucleotide-binding</keyword>
<keyword evidence="11" id="KW-1185">Reference proteome</keyword>
<dbReference type="FunFam" id="3.30.1010.10:FF:000014">
    <property type="entry name" value="Phosphatidylinositol 4-kinase STT4"/>
    <property type="match status" value="1"/>
</dbReference>
<dbReference type="GO" id="GO:0140504">
    <property type="term" value="P:microlipophagy"/>
    <property type="evidence" value="ECO:0007669"/>
    <property type="project" value="EnsemblFungi"/>
</dbReference>
<dbReference type="EC" id="2.7.1.67" evidence="3"/>
<dbReference type="InterPro" id="IPR036940">
    <property type="entry name" value="PI3/4_kinase_cat_sf"/>
</dbReference>
<evidence type="ECO:0000313" key="11">
    <source>
        <dbReference type="Proteomes" id="UP000000314"/>
    </source>
</evidence>
<reference evidence="10 11" key="1">
    <citation type="journal article" date="2009" name="Nat. Biotechnol.">
        <title>Genome sequence of the recombinant protein production host Pichia pastoris.</title>
        <authorList>
            <person name="De Schutter K."/>
            <person name="Lin Y.C."/>
            <person name="Tiels P."/>
            <person name="Van Hecke A."/>
            <person name="Glinka S."/>
            <person name="Weber-Lehmann J."/>
            <person name="Rouze P."/>
            <person name="Van de Peer Y."/>
            <person name="Callewaert N."/>
        </authorList>
    </citation>
    <scope>NUCLEOTIDE SEQUENCE [LARGE SCALE GENOMIC DNA]</scope>
    <source>
        <strain evidence="11">GS115 / ATCC 20864</strain>
    </source>
</reference>
<dbReference type="OMA" id="MKANFFV"/>
<dbReference type="PANTHER" id="PTHR10048:SF15">
    <property type="entry name" value="PHOSPHATIDYLINOSITOL 4-KINASE ALPHA"/>
    <property type="match status" value="1"/>
</dbReference>
<dbReference type="EMBL" id="FN392319">
    <property type="protein sequence ID" value="CAY67160.1"/>
    <property type="molecule type" value="Genomic_DNA"/>
</dbReference>
<dbReference type="Gene3D" id="3.30.1010.10">
    <property type="entry name" value="Phosphatidylinositol 3-kinase Catalytic Subunit, Chain A, domain 4"/>
    <property type="match status" value="1"/>
</dbReference>
<dbReference type="GO" id="GO:0061909">
    <property type="term" value="P:autophagosome-lysosome fusion"/>
    <property type="evidence" value="ECO:0007669"/>
    <property type="project" value="EnsemblFungi"/>
</dbReference>
<dbReference type="FunCoup" id="C4QV87">
    <property type="interactions" value="872"/>
</dbReference>
<name>C4QV87_KOMPG</name>
<dbReference type="GeneID" id="8197410"/>